<keyword evidence="1" id="KW-0472">Membrane</keyword>
<keyword evidence="1" id="KW-1134">Transmembrane beta strand</keyword>
<dbReference type="Pfam" id="PF16344">
    <property type="entry name" value="FecR_C"/>
    <property type="match status" value="1"/>
</dbReference>
<dbReference type="Gene3D" id="3.55.50.30">
    <property type="match status" value="1"/>
</dbReference>
<feature type="non-terminal residue" evidence="5">
    <location>
        <position position="337"/>
    </location>
</feature>
<dbReference type="NCBIfam" id="TIGR04057">
    <property type="entry name" value="SusC_RagA_signa"/>
    <property type="match status" value="1"/>
</dbReference>
<dbReference type="InterPro" id="IPR039426">
    <property type="entry name" value="TonB-dep_rcpt-like"/>
</dbReference>
<dbReference type="AlphaFoldDB" id="A0A7K0I6P1"/>
<name>A0A7K0I6P1_PARDI</name>
<keyword evidence="1" id="KW-0998">Cell outer membrane</keyword>
<dbReference type="SUPFAM" id="SSF49464">
    <property type="entry name" value="Carboxypeptidase regulatory domain-like"/>
    <property type="match status" value="1"/>
</dbReference>
<feature type="domain" description="Protein FecR C-terminal" evidence="4">
    <location>
        <begin position="50"/>
        <end position="117"/>
    </location>
</feature>
<accession>A0A7K0I6P1</accession>
<dbReference type="Proteomes" id="UP000432516">
    <property type="component" value="Unassembled WGS sequence"/>
</dbReference>
<evidence type="ECO:0000259" key="4">
    <source>
        <dbReference type="Pfam" id="PF16344"/>
    </source>
</evidence>
<keyword evidence="1" id="KW-0812">Transmembrane</keyword>
<keyword evidence="1" id="KW-0813">Transport</keyword>
<dbReference type="InterPro" id="IPR037066">
    <property type="entry name" value="Plug_dom_sf"/>
</dbReference>
<evidence type="ECO:0000256" key="1">
    <source>
        <dbReference type="PROSITE-ProRule" id="PRU01360"/>
    </source>
</evidence>
<gene>
    <name evidence="5" type="ORF">GKD68_25725</name>
</gene>
<evidence type="ECO:0000259" key="3">
    <source>
        <dbReference type="Pfam" id="PF07715"/>
    </source>
</evidence>
<dbReference type="EMBL" id="WKNE01000342">
    <property type="protein sequence ID" value="MRZ58061.1"/>
    <property type="molecule type" value="Genomic_DNA"/>
</dbReference>
<keyword evidence="5" id="KW-0675">Receptor</keyword>
<dbReference type="InterPro" id="IPR012910">
    <property type="entry name" value="Plug_dom"/>
</dbReference>
<dbReference type="Pfam" id="PF13715">
    <property type="entry name" value="CarbopepD_reg_2"/>
    <property type="match status" value="1"/>
</dbReference>
<reference evidence="5 6" key="1">
    <citation type="journal article" date="2019" name="Nat. Med.">
        <title>A library of human gut bacterial isolates paired with longitudinal multiomics data enables mechanistic microbiome research.</title>
        <authorList>
            <person name="Poyet M."/>
            <person name="Groussin M."/>
            <person name="Gibbons S.M."/>
            <person name="Avila-Pacheco J."/>
            <person name="Jiang X."/>
            <person name="Kearney S.M."/>
            <person name="Perrotta A.R."/>
            <person name="Berdy B."/>
            <person name="Zhao S."/>
            <person name="Lieberman T.D."/>
            <person name="Swanson P.K."/>
            <person name="Smith M."/>
            <person name="Roesemann S."/>
            <person name="Alexander J.E."/>
            <person name="Rich S.A."/>
            <person name="Livny J."/>
            <person name="Vlamakis H."/>
            <person name="Clish C."/>
            <person name="Bullock K."/>
            <person name="Deik A."/>
            <person name="Scott J."/>
            <person name="Pierce K.A."/>
            <person name="Xavier R.J."/>
            <person name="Alm E.J."/>
        </authorList>
    </citation>
    <scope>NUCLEOTIDE SEQUENCE [LARGE SCALE GENOMIC DNA]</scope>
    <source>
        <strain evidence="5 6">BIOML-A2</strain>
    </source>
</reference>
<dbReference type="InterPro" id="IPR008969">
    <property type="entry name" value="CarboxyPept-like_regulatory"/>
</dbReference>
<dbReference type="Gene3D" id="2.60.40.1120">
    <property type="entry name" value="Carboxypeptidase-like, regulatory domain"/>
    <property type="match status" value="1"/>
</dbReference>
<dbReference type="SUPFAM" id="SSF56935">
    <property type="entry name" value="Porins"/>
    <property type="match status" value="1"/>
</dbReference>
<feature type="signal peptide" evidence="2">
    <location>
        <begin position="1"/>
        <end position="33"/>
    </location>
</feature>
<dbReference type="Pfam" id="PF07715">
    <property type="entry name" value="Plug"/>
    <property type="match status" value="1"/>
</dbReference>
<comment type="subcellular location">
    <subcellularLocation>
        <location evidence="1">Cell outer membrane</location>
        <topology evidence="1">Multi-pass membrane protein</topology>
    </subcellularLocation>
</comment>
<feature type="chain" id="PRO_5029781684" evidence="2">
    <location>
        <begin position="34"/>
        <end position="337"/>
    </location>
</feature>
<dbReference type="RefSeq" id="WP_154398856.1">
    <property type="nucleotide sequence ID" value="NZ_WKNE01000342.1"/>
</dbReference>
<keyword evidence="2" id="KW-0732">Signal</keyword>
<dbReference type="InterPro" id="IPR023997">
    <property type="entry name" value="TonB-dep_OMP_SusC/RagA_CS"/>
</dbReference>
<organism evidence="5 6">
    <name type="scientific">Parabacteroides distasonis</name>
    <dbReference type="NCBI Taxonomy" id="823"/>
    <lineage>
        <taxon>Bacteria</taxon>
        <taxon>Pseudomonadati</taxon>
        <taxon>Bacteroidota</taxon>
        <taxon>Bacteroidia</taxon>
        <taxon>Bacteroidales</taxon>
        <taxon>Tannerellaceae</taxon>
        <taxon>Parabacteroides</taxon>
    </lineage>
</organism>
<evidence type="ECO:0000256" key="2">
    <source>
        <dbReference type="SAM" id="SignalP"/>
    </source>
</evidence>
<evidence type="ECO:0000313" key="6">
    <source>
        <dbReference type="Proteomes" id="UP000432516"/>
    </source>
</evidence>
<comment type="caution">
    <text evidence="5">The sequence shown here is derived from an EMBL/GenBank/DDBJ whole genome shotgun (WGS) entry which is preliminary data.</text>
</comment>
<dbReference type="Gene3D" id="2.170.130.10">
    <property type="entry name" value="TonB-dependent receptor, plug domain"/>
    <property type="match status" value="1"/>
</dbReference>
<dbReference type="InterPro" id="IPR032508">
    <property type="entry name" value="FecR_C"/>
</dbReference>
<protein>
    <submittedName>
        <fullName evidence="5">TonB-dependent receptor plug domain-containing protein</fullName>
    </submittedName>
</protein>
<sequence>MKKNHSMPFLLSKKYIKALLIGMLTFPSSPILAETTTPEISFFEQSYSLKLKFNNETLGNAIEKLSQQANVRIIYSNDQVQTQKRISANIQTTDIQEALRIILGNGYVFKQENNYISIAKAKNSETFEIAEQLQQKKHSVTGLLTDADGNPIIGATIAIKGTTHGVTTDVDGRYILNNVNEGDVIEYRYIGYNTEEKTYKGEESINIRMVESSVGLEDVVVIGYGQQKKESVVSSINTISAKELSMPTRSLSNNIAGQIAGVLAVQRTGEPGKDNSEFWIRGISSFAGGTSPLVLVDGVPRSMNDITVDEIESFTVLKDASATAVYGAEGANGVVLI</sequence>
<dbReference type="GO" id="GO:0009279">
    <property type="term" value="C:cell outer membrane"/>
    <property type="evidence" value="ECO:0007669"/>
    <property type="project" value="UniProtKB-SubCell"/>
</dbReference>
<dbReference type="PROSITE" id="PS52016">
    <property type="entry name" value="TONB_DEPENDENT_REC_3"/>
    <property type="match status" value="1"/>
</dbReference>
<evidence type="ECO:0000313" key="5">
    <source>
        <dbReference type="EMBL" id="MRZ58061.1"/>
    </source>
</evidence>
<proteinExistence type="inferred from homology"/>
<feature type="domain" description="TonB-dependent receptor plug" evidence="3">
    <location>
        <begin position="229"/>
        <end position="334"/>
    </location>
</feature>
<dbReference type="FunFam" id="2.170.130.10:FF:000003">
    <property type="entry name" value="SusC/RagA family TonB-linked outer membrane protein"/>
    <property type="match status" value="1"/>
</dbReference>
<comment type="similarity">
    <text evidence="1">Belongs to the TonB-dependent receptor family.</text>
</comment>